<keyword evidence="2" id="KW-1185">Reference proteome</keyword>
<protein>
    <submittedName>
        <fullName evidence="1">13299_t:CDS:1</fullName>
    </submittedName>
</protein>
<accession>A0ACA9MK23</accession>
<evidence type="ECO:0000313" key="1">
    <source>
        <dbReference type="EMBL" id="CAG8597259.1"/>
    </source>
</evidence>
<comment type="caution">
    <text evidence="1">The sequence shown here is derived from an EMBL/GenBank/DDBJ whole genome shotgun (WGS) entry which is preliminary data.</text>
</comment>
<reference evidence="1" key="1">
    <citation type="submission" date="2021-06" db="EMBL/GenBank/DDBJ databases">
        <authorList>
            <person name="Kallberg Y."/>
            <person name="Tangrot J."/>
            <person name="Rosling A."/>
        </authorList>
    </citation>
    <scope>NUCLEOTIDE SEQUENCE</scope>
    <source>
        <strain evidence="1">28 12/20/2015</strain>
    </source>
</reference>
<organism evidence="1 2">
    <name type="scientific">Cetraspora pellucida</name>
    <dbReference type="NCBI Taxonomy" id="1433469"/>
    <lineage>
        <taxon>Eukaryota</taxon>
        <taxon>Fungi</taxon>
        <taxon>Fungi incertae sedis</taxon>
        <taxon>Mucoromycota</taxon>
        <taxon>Glomeromycotina</taxon>
        <taxon>Glomeromycetes</taxon>
        <taxon>Diversisporales</taxon>
        <taxon>Gigasporaceae</taxon>
        <taxon>Cetraspora</taxon>
    </lineage>
</organism>
<proteinExistence type="predicted"/>
<dbReference type="EMBL" id="CAJVPW010008795">
    <property type="protein sequence ID" value="CAG8597259.1"/>
    <property type="molecule type" value="Genomic_DNA"/>
</dbReference>
<gene>
    <name evidence="1" type="ORF">SPELUC_LOCUS6974</name>
</gene>
<sequence>QQLKEAKEHRERNKTQNFLTSEHNNPYIKNILQNKEQAEDSIDTKSITSECISDNEEMALEDEVTKPTINKESVTIVNITDIKGTDSMKTKVAELMITSNKIDNNLEETSFTTTFVAAKFSSILVEVQQ</sequence>
<evidence type="ECO:0000313" key="2">
    <source>
        <dbReference type="Proteomes" id="UP000789366"/>
    </source>
</evidence>
<dbReference type="Proteomes" id="UP000789366">
    <property type="component" value="Unassembled WGS sequence"/>
</dbReference>
<name>A0ACA9MK23_9GLOM</name>
<feature type="non-terminal residue" evidence="1">
    <location>
        <position position="1"/>
    </location>
</feature>